<dbReference type="AlphaFoldDB" id="A0A9Q1KW75"/>
<dbReference type="GO" id="GO:0047617">
    <property type="term" value="F:fatty acyl-CoA hydrolase activity"/>
    <property type="evidence" value="ECO:0007669"/>
    <property type="project" value="InterPro"/>
</dbReference>
<dbReference type="PROSITE" id="PS50042">
    <property type="entry name" value="CNMP_BINDING_3"/>
    <property type="match status" value="1"/>
</dbReference>
<dbReference type="InterPro" id="IPR003703">
    <property type="entry name" value="Acyl_CoA_thio"/>
</dbReference>
<keyword evidence="3" id="KW-1133">Transmembrane helix</keyword>
<keyword evidence="3" id="KW-0472">Membrane</keyword>
<dbReference type="InterPro" id="IPR042171">
    <property type="entry name" value="Acyl-CoA_hotdog"/>
</dbReference>
<evidence type="ECO:0000256" key="2">
    <source>
        <dbReference type="ARBA" id="ARBA00022801"/>
    </source>
</evidence>
<dbReference type="Pfam" id="PF02551">
    <property type="entry name" value="Acyl_CoA_thio"/>
    <property type="match status" value="1"/>
</dbReference>
<dbReference type="SUPFAM" id="SSF51206">
    <property type="entry name" value="cAMP-binding domain-like"/>
    <property type="match status" value="1"/>
</dbReference>
<dbReference type="InterPro" id="IPR014710">
    <property type="entry name" value="RmlC-like_jellyroll"/>
</dbReference>
<dbReference type="InterPro" id="IPR000595">
    <property type="entry name" value="cNMP-bd_dom"/>
</dbReference>
<dbReference type="PANTHER" id="PTHR11066">
    <property type="entry name" value="ACYL-COA THIOESTERASE"/>
    <property type="match status" value="1"/>
</dbReference>
<protein>
    <recommendedName>
        <fullName evidence="4">Cyclic nucleotide-binding domain-containing protein</fullName>
    </recommendedName>
</protein>
<evidence type="ECO:0000256" key="3">
    <source>
        <dbReference type="SAM" id="Phobius"/>
    </source>
</evidence>
<feature type="domain" description="Cyclic nucleotide-binding" evidence="4">
    <location>
        <begin position="101"/>
        <end position="155"/>
    </location>
</feature>
<dbReference type="EMBL" id="JAKOGI010000017">
    <property type="protein sequence ID" value="KAJ8450220.1"/>
    <property type="molecule type" value="Genomic_DNA"/>
</dbReference>
<dbReference type="Gene3D" id="2.40.160.210">
    <property type="entry name" value="Acyl-CoA thioesterase, double hotdog domain"/>
    <property type="match status" value="1"/>
</dbReference>
<dbReference type="InterPro" id="IPR029069">
    <property type="entry name" value="HotDog_dom_sf"/>
</dbReference>
<sequence length="530" mass="60169">MNTESQLVTEFLGGVPLLQRLPSSSISKIAQLVKLKHYGTLSLSKLFLFLDTLTGFFSVFLWVAKILVLNWHWDQDPSSSSQAPGELVDANGHDLELTGLYGLMPPDADSGDFIIRKGDSEAGVYFVWEGESEVCGHEGEEIRREFLLKRGDYFGHACQYNNTTGFVGAPTSEAQVEVVASSKSTCLLLPPEHCALLWPKSIWSAEGHKASASIERILDLDLIEVNVFQGITLPDAPKFQKIYGGQFIGQALAAASRTVDRLKIIHHLQGHFLLLGDYDTPVLYEVHCLHDGKSFASRRVNAVQKGKVIFTLLASFQIEDNGFEHQEAVPPSVPPPDALLSIEELRERRIIDPRFPQVYRNNLLMSKYHRWPIEIRFCDPSTYYTQYTKVPPSIRYWFRANIKMSSSDQALHRSVVAYASDFIFFHASANSHRKRGLKIYGVSLNHSMWFHRSVKADDWLLFVVSTTNTVVSIRYQFPRYANAEKHDAKRRLRAHLPMLDVALCQVKCSAGMESLLYHWFKRAYSEQLKR</sequence>
<dbReference type="GO" id="GO:0006637">
    <property type="term" value="P:acyl-CoA metabolic process"/>
    <property type="evidence" value="ECO:0007669"/>
    <property type="project" value="InterPro"/>
</dbReference>
<keyword evidence="6" id="KW-1185">Reference proteome</keyword>
<evidence type="ECO:0000256" key="1">
    <source>
        <dbReference type="ARBA" id="ARBA00006538"/>
    </source>
</evidence>
<evidence type="ECO:0000313" key="5">
    <source>
        <dbReference type="EMBL" id="KAJ8450220.1"/>
    </source>
</evidence>
<gene>
    <name evidence="5" type="ORF">Cgig2_033414</name>
</gene>
<dbReference type="InterPro" id="IPR025652">
    <property type="entry name" value="TesB_C"/>
</dbReference>
<organism evidence="5 6">
    <name type="scientific">Carnegiea gigantea</name>
    <dbReference type="NCBI Taxonomy" id="171969"/>
    <lineage>
        <taxon>Eukaryota</taxon>
        <taxon>Viridiplantae</taxon>
        <taxon>Streptophyta</taxon>
        <taxon>Embryophyta</taxon>
        <taxon>Tracheophyta</taxon>
        <taxon>Spermatophyta</taxon>
        <taxon>Magnoliopsida</taxon>
        <taxon>eudicotyledons</taxon>
        <taxon>Gunneridae</taxon>
        <taxon>Pentapetalae</taxon>
        <taxon>Caryophyllales</taxon>
        <taxon>Cactineae</taxon>
        <taxon>Cactaceae</taxon>
        <taxon>Cactoideae</taxon>
        <taxon>Echinocereeae</taxon>
        <taxon>Carnegiea</taxon>
    </lineage>
</organism>
<feature type="transmembrane region" description="Helical" evidence="3">
    <location>
        <begin position="46"/>
        <end position="73"/>
    </location>
</feature>
<evidence type="ECO:0000259" key="4">
    <source>
        <dbReference type="PROSITE" id="PS50042"/>
    </source>
</evidence>
<dbReference type="Gene3D" id="2.60.120.10">
    <property type="entry name" value="Jelly Rolls"/>
    <property type="match status" value="1"/>
</dbReference>
<dbReference type="InterPro" id="IPR049449">
    <property type="entry name" value="TesB_ACOT8-like_N"/>
</dbReference>
<reference evidence="5" key="1">
    <citation type="submission" date="2022-04" db="EMBL/GenBank/DDBJ databases">
        <title>Carnegiea gigantea Genome sequencing and assembly v2.</title>
        <authorList>
            <person name="Copetti D."/>
            <person name="Sanderson M.J."/>
            <person name="Burquez A."/>
            <person name="Wojciechowski M.F."/>
        </authorList>
    </citation>
    <scope>NUCLEOTIDE SEQUENCE</scope>
    <source>
        <strain evidence="5">SGP5-SGP5p</strain>
        <tissue evidence="5">Aerial part</tissue>
    </source>
</reference>
<dbReference type="CDD" id="cd03445">
    <property type="entry name" value="Thioesterase_II_repeat2"/>
    <property type="match status" value="1"/>
</dbReference>
<keyword evidence="3" id="KW-0812">Transmembrane</keyword>
<keyword evidence="2" id="KW-0378">Hydrolase</keyword>
<dbReference type="InterPro" id="IPR018490">
    <property type="entry name" value="cNMP-bd_dom_sf"/>
</dbReference>
<accession>A0A9Q1KW75</accession>
<dbReference type="CDD" id="cd03444">
    <property type="entry name" value="Thioesterase_II_repeat1"/>
    <property type="match status" value="1"/>
</dbReference>
<dbReference type="PANTHER" id="PTHR11066:SF34">
    <property type="entry name" value="ACYL-COENZYME A THIOESTERASE 8"/>
    <property type="match status" value="1"/>
</dbReference>
<dbReference type="SUPFAM" id="SSF54637">
    <property type="entry name" value="Thioesterase/thiol ester dehydrase-isomerase"/>
    <property type="match status" value="2"/>
</dbReference>
<evidence type="ECO:0000313" key="6">
    <source>
        <dbReference type="Proteomes" id="UP001153076"/>
    </source>
</evidence>
<proteinExistence type="inferred from homology"/>
<name>A0A9Q1KW75_9CARY</name>
<dbReference type="OrthoDB" id="68328at2759"/>
<comment type="caution">
    <text evidence="5">The sequence shown here is derived from an EMBL/GenBank/DDBJ whole genome shotgun (WGS) entry which is preliminary data.</text>
</comment>
<dbReference type="GO" id="GO:0009062">
    <property type="term" value="P:fatty acid catabolic process"/>
    <property type="evidence" value="ECO:0007669"/>
    <property type="project" value="TreeGrafter"/>
</dbReference>
<comment type="similarity">
    <text evidence="1">Belongs to the C/M/P thioester hydrolase family.</text>
</comment>
<dbReference type="Proteomes" id="UP001153076">
    <property type="component" value="Unassembled WGS sequence"/>
</dbReference>
<dbReference type="Pfam" id="PF13622">
    <property type="entry name" value="4HBT_3"/>
    <property type="match status" value="1"/>
</dbReference>